<accession>A0ABN9MM52</accession>
<proteinExistence type="predicted"/>
<sequence length="70" mass="7994">MGDVVIHSHDEMAEVREREGDDPMGDVVIHSHDEMAETICRSIQSEAHARHLLHQFNILDVYDVVYLLPA</sequence>
<protein>
    <submittedName>
        <fullName evidence="2">Uncharacterized protein</fullName>
    </submittedName>
</protein>
<reference evidence="2" key="1">
    <citation type="submission" date="2023-07" db="EMBL/GenBank/DDBJ databases">
        <authorList>
            <person name="Stuckert A."/>
        </authorList>
    </citation>
    <scope>NUCLEOTIDE SEQUENCE</scope>
</reference>
<keyword evidence="3" id="KW-1185">Reference proteome</keyword>
<name>A0ABN9MM52_9NEOB</name>
<feature type="compositionally biased region" description="Basic and acidic residues" evidence="1">
    <location>
        <begin position="1"/>
        <end position="21"/>
    </location>
</feature>
<dbReference type="Proteomes" id="UP001176940">
    <property type="component" value="Unassembled WGS sequence"/>
</dbReference>
<evidence type="ECO:0000313" key="2">
    <source>
        <dbReference type="EMBL" id="CAJ0966545.1"/>
    </source>
</evidence>
<organism evidence="2 3">
    <name type="scientific">Ranitomeya imitator</name>
    <name type="common">mimic poison frog</name>
    <dbReference type="NCBI Taxonomy" id="111125"/>
    <lineage>
        <taxon>Eukaryota</taxon>
        <taxon>Metazoa</taxon>
        <taxon>Chordata</taxon>
        <taxon>Craniata</taxon>
        <taxon>Vertebrata</taxon>
        <taxon>Euteleostomi</taxon>
        <taxon>Amphibia</taxon>
        <taxon>Batrachia</taxon>
        <taxon>Anura</taxon>
        <taxon>Neobatrachia</taxon>
        <taxon>Hyloidea</taxon>
        <taxon>Dendrobatidae</taxon>
        <taxon>Dendrobatinae</taxon>
        <taxon>Ranitomeya</taxon>
    </lineage>
</organism>
<gene>
    <name evidence="2" type="ORF">RIMI_LOCUS21425291</name>
</gene>
<evidence type="ECO:0000256" key="1">
    <source>
        <dbReference type="SAM" id="MobiDB-lite"/>
    </source>
</evidence>
<comment type="caution">
    <text evidence="2">The sequence shown here is derived from an EMBL/GenBank/DDBJ whole genome shotgun (WGS) entry which is preliminary data.</text>
</comment>
<feature type="region of interest" description="Disordered" evidence="1">
    <location>
        <begin position="1"/>
        <end position="26"/>
    </location>
</feature>
<evidence type="ECO:0000313" key="3">
    <source>
        <dbReference type="Proteomes" id="UP001176940"/>
    </source>
</evidence>
<dbReference type="EMBL" id="CAUEEQ010075474">
    <property type="protein sequence ID" value="CAJ0966545.1"/>
    <property type="molecule type" value="Genomic_DNA"/>
</dbReference>